<evidence type="ECO:0000256" key="1">
    <source>
        <dbReference type="SAM" id="MobiDB-lite"/>
    </source>
</evidence>
<name>A0A2T3ZA54_TRIA4</name>
<evidence type="ECO:0000259" key="3">
    <source>
        <dbReference type="PROSITE" id="PS50948"/>
    </source>
</evidence>
<dbReference type="Gene3D" id="3.50.4.10">
    <property type="entry name" value="Hepatocyte Growth Factor"/>
    <property type="match status" value="1"/>
</dbReference>
<dbReference type="OrthoDB" id="3793367at2759"/>
<feature type="compositionally biased region" description="Low complexity" evidence="1">
    <location>
        <begin position="134"/>
        <end position="155"/>
    </location>
</feature>
<feature type="signal peptide" evidence="2">
    <location>
        <begin position="1"/>
        <end position="22"/>
    </location>
</feature>
<dbReference type="Proteomes" id="UP000240493">
    <property type="component" value="Unassembled WGS sequence"/>
</dbReference>
<dbReference type="EMBL" id="KZ679261">
    <property type="protein sequence ID" value="PTB41685.1"/>
    <property type="molecule type" value="Genomic_DNA"/>
</dbReference>
<keyword evidence="5" id="KW-1185">Reference proteome</keyword>
<reference evidence="4 5" key="1">
    <citation type="submission" date="2016-07" db="EMBL/GenBank/DDBJ databases">
        <title>Multiple horizontal gene transfer events from other fungi enriched the ability of initially mycotrophic Trichoderma (Ascomycota) to feed on dead plant biomass.</title>
        <authorList>
            <consortium name="DOE Joint Genome Institute"/>
            <person name="Aerts A."/>
            <person name="Atanasova L."/>
            <person name="Chenthamara K."/>
            <person name="Zhang J."/>
            <person name="Grujic M."/>
            <person name="Henrissat B."/>
            <person name="Kuo A."/>
            <person name="Salamov A."/>
            <person name="Lipzen A."/>
            <person name="Labutti K."/>
            <person name="Barry K."/>
            <person name="Miao Y."/>
            <person name="Rahimi M.J."/>
            <person name="Shen Q."/>
            <person name="Grigoriev I.V."/>
            <person name="Kubicek C.P."/>
            <person name="Druzhinina I.S."/>
        </authorList>
    </citation>
    <scope>NUCLEOTIDE SEQUENCE [LARGE SCALE GENOMIC DNA]</scope>
    <source>
        <strain evidence="4 5">CBS 433.97</strain>
    </source>
</reference>
<dbReference type="Pfam" id="PF00024">
    <property type="entry name" value="PAN_1"/>
    <property type="match status" value="2"/>
</dbReference>
<feature type="region of interest" description="Disordered" evidence="1">
    <location>
        <begin position="104"/>
        <end position="182"/>
    </location>
</feature>
<dbReference type="InterPro" id="IPR003609">
    <property type="entry name" value="Pan_app"/>
</dbReference>
<organism evidence="4 5">
    <name type="scientific">Trichoderma asperellum (strain ATCC 204424 / CBS 433.97 / NBRC 101777)</name>
    <dbReference type="NCBI Taxonomy" id="1042311"/>
    <lineage>
        <taxon>Eukaryota</taxon>
        <taxon>Fungi</taxon>
        <taxon>Dikarya</taxon>
        <taxon>Ascomycota</taxon>
        <taxon>Pezizomycotina</taxon>
        <taxon>Sordariomycetes</taxon>
        <taxon>Hypocreomycetidae</taxon>
        <taxon>Hypocreales</taxon>
        <taxon>Hypocreaceae</taxon>
        <taxon>Trichoderma</taxon>
    </lineage>
</organism>
<dbReference type="PROSITE" id="PS50948">
    <property type="entry name" value="PAN"/>
    <property type="match status" value="1"/>
</dbReference>
<feature type="domain" description="Apple" evidence="3">
    <location>
        <begin position="27"/>
        <end position="103"/>
    </location>
</feature>
<evidence type="ECO:0000313" key="4">
    <source>
        <dbReference type="EMBL" id="PTB41685.1"/>
    </source>
</evidence>
<gene>
    <name evidence="4" type="ORF">M441DRAFT_46809</name>
</gene>
<protein>
    <recommendedName>
        <fullName evidence="3">Apple domain-containing protein</fullName>
    </recommendedName>
</protein>
<proteinExistence type="predicted"/>
<dbReference type="SUPFAM" id="SSF57414">
    <property type="entry name" value="Hairpin loop containing domain-like"/>
    <property type="match status" value="1"/>
</dbReference>
<feature type="chain" id="PRO_5015747385" description="Apple domain-containing protein" evidence="2">
    <location>
        <begin position="23"/>
        <end position="246"/>
    </location>
</feature>
<dbReference type="AlphaFoldDB" id="A0A2T3ZA54"/>
<accession>A0A2T3ZA54</accession>
<keyword evidence="2" id="KW-0732">Signal</keyword>
<sequence length="246" mass="24644">MKSAIIVSVLAAAIANANPVLARGQMCDVAPTASAANPPAPISSPGATTASECRQQCEADKSCQCFAFGLPPSATAPKCILFAVPASQVPPQGTNLNVFDKDCAANTVPTQPPTAAHPQGPANGDRAESGANDGSGSAKGNGATSSNNGAGAASSTQNTPGKRANLCGAAPSGPSKNPPSPFRIEVTVPSQQACLDLCQQTNECKSCEFGKQTANGPRECLLFSVPAAQLPPLSNGQTFMAFDAGC</sequence>
<evidence type="ECO:0000256" key="2">
    <source>
        <dbReference type="SAM" id="SignalP"/>
    </source>
</evidence>
<evidence type="ECO:0000313" key="5">
    <source>
        <dbReference type="Proteomes" id="UP000240493"/>
    </source>
</evidence>